<accession>A0A6H1ZKG9</accession>
<name>A0A6H1ZKG9_9ZZZZ</name>
<dbReference type="EMBL" id="MT144083">
    <property type="protein sequence ID" value="QJA48423.1"/>
    <property type="molecule type" value="Genomic_DNA"/>
</dbReference>
<reference evidence="1" key="1">
    <citation type="submission" date="2020-03" db="EMBL/GenBank/DDBJ databases">
        <title>The deep terrestrial virosphere.</title>
        <authorList>
            <person name="Holmfeldt K."/>
            <person name="Nilsson E."/>
            <person name="Simone D."/>
            <person name="Lopez-Fernandez M."/>
            <person name="Wu X."/>
            <person name="de Brujin I."/>
            <person name="Lundin D."/>
            <person name="Andersson A."/>
            <person name="Bertilsson S."/>
            <person name="Dopson M."/>
        </authorList>
    </citation>
    <scope>NUCLEOTIDE SEQUENCE</scope>
    <source>
        <strain evidence="2">MM415A00922</strain>
        <strain evidence="1">TM448A00944</strain>
        <strain evidence="3">TM448B03639</strain>
    </source>
</reference>
<dbReference type="EMBL" id="MT145031">
    <property type="protein sequence ID" value="QJI02795.1"/>
    <property type="molecule type" value="Genomic_DNA"/>
</dbReference>
<protein>
    <submittedName>
        <fullName evidence="1">Uncharacterized protein</fullName>
    </submittedName>
</protein>
<gene>
    <name evidence="2" type="ORF">MM415A00922_0008</name>
    <name evidence="1" type="ORF">TM448A00944_0015</name>
    <name evidence="3" type="ORF">TM448B03639_0008</name>
</gene>
<sequence length="135" mass="14209">MGDSHYKSNIVAKVGTETISGFNKVTVATVTATNLYSNKIIGVTSASAPSMYASSKVRIGTGGYLQMAARQYMFFGAAPNQAGIIAEATNLVGTAVRGSLYLQRTNTIGSSCNIWFFTSNTVASPVGLIQRTDNP</sequence>
<dbReference type="EMBL" id="MT142374">
    <property type="protein sequence ID" value="QJA79257.1"/>
    <property type="molecule type" value="Genomic_DNA"/>
</dbReference>
<proteinExistence type="predicted"/>
<evidence type="ECO:0000313" key="3">
    <source>
        <dbReference type="EMBL" id="QJI02795.1"/>
    </source>
</evidence>
<dbReference type="AlphaFoldDB" id="A0A6H1ZKG9"/>
<evidence type="ECO:0000313" key="2">
    <source>
        <dbReference type="EMBL" id="QJA79257.1"/>
    </source>
</evidence>
<evidence type="ECO:0000313" key="1">
    <source>
        <dbReference type="EMBL" id="QJA48423.1"/>
    </source>
</evidence>
<organism evidence="1">
    <name type="scientific">viral metagenome</name>
    <dbReference type="NCBI Taxonomy" id="1070528"/>
    <lineage>
        <taxon>unclassified sequences</taxon>
        <taxon>metagenomes</taxon>
        <taxon>organismal metagenomes</taxon>
    </lineage>
</organism>